<evidence type="ECO:0000256" key="4">
    <source>
        <dbReference type="ARBA" id="ARBA00022729"/>
    </source>
</evidence>
<dbReference type="Pfam" id="PF18611">
    <property type="entry name" value="IL3Ra_N"/>
    <property type="match status" value="1"/>
</dbReference>
<name>A0A2K6EVP6_PROCO</name>
<evidence type="ECO:0000256" key="6">
    <source>
        <dbReference type="ARBA" id="ARBA00023136"/>
    </source>
</evidence>
<dbReference type="Gene3D" id="2.60.40.10">
    <property type="entry name" value="Immunoglobulins"/>
    <property type="match status" value="2"/>
</dbReference>
<keyword evidence="8" id="KW-0325">Glycoprotein</keyword>
<sequence>MVLLATAFLLSKLLAPAFLLTPEHLDPPTPDPEPSLNVKFDPRTMTLAWDCKENTTSGRCTMLLKEEDRVVKKPRKKECWCNFEDTPLHRGVLLEVQVNTSERSFREKVLYSNPGGEGTAARNFSCVIYDVDFMNCSWAKGAAAPGDVQYFLYIRDSKRKRERECPRYVQHLGTHVGCHLRNLSGLTFRNYFLLNGTSRTVGIQFFDSILSTKEIERYSPPANISVLCNASHCVIRWDKPRTRRALSHSEFQYQLDIQRKIDVSGDLENQYHFPSSEPRATHVVRIRAADARIPDWSPWSRPVEFFLGVHRLFPPIPQIKDKLSENHQVGDPIAWEEFTPGEGKGDTEEVLTVEEVAG</sequence>
<keyword evidence="3" id="KW-0812">Transmembrane</keyword>
<evidence type="ECO:0000313" key="12">
    <source>
        <dbReference type="Ensembl" id="ENSPCOP00000005799.1"/>
    </source>
</evidence>
<dbReference type="FunFam" id="2.60.40.10:FF:001087">
    <property type="entry name" value="Colony stimulating factor 2 receptor alpha subunit"/>
    <property type="match status" value="1"/>
</dbReference>
<reference evidence="12" key="2">
    <citation type="submission" date="2025-09" db="UniProtKB">
        <authorList>
            <consortium name="Ensembl"/>
        </authorList>
    </citation>
    <scope>IDENTIFICATION</scope>
</reference>
<evidence type="ECO:0000256" key="9">
    <source>
        <dbReference type="SAM" id="SignalP"/>
    </source>
</evidence>
<evidence type="ECO:0000313" key="13">
    <source>
        <dbReference type="Proteomes" id="UP000233160"/>
    </source>
</evidence>
<dbReference type="PANTHER" id="PTHR23037:SF46">
    <property type="entry name" value="INTERLEUKIN 5 RECEPTOR SUBUNIT ALPHA"/>
    <property type="match status" value="1"/>
</dbReference>
<dbReference type="InterPro" id="IPR040907">
    <property type="entry name" value="IL3Ra_N"/>
</dbReference>
<evidence type="ECO:0000256" key="1">
    <source>
        <dbReference type="ARBA" id="ARBA00004479"/>
    </source>
</evidence>
<evidence type="ECO:0000256" key="7">
    <source>
        <dbReference type="ARBA" id="ARBA00023170"/>
    </source>
</evidence>
<protein>
    <submittedName>
        <fullName evidence="12">Colony stimulating factor 2 receptor subunit alpha</fullName>
    </submittedName>
</protein>
<dbReference type="GeneTree" id="ENSGT00520000055993"/>
<evidence type="ECO:0000256" key="3">
    <source>
        <dbReference type="ARBA" id="ARBA00022692"/>
    </source>
</evidence>
<feature type="domain" description="Type I cytokine receptor cytokine-binding" evidence="10">
    <location>
        <begin position="123"/>
        <end position="215"/>
    </location>
</feature>
<dbReference type="AlphaFoldDB" id="A0A2K6EVP6"/>
<dbReference type="InterPro" id="IPR036116">
    <property type="entry name" value="FN3_sf"/>
</dbReference>
<feature type="domain" description="IL-3 receptor alpha chain N-terminal" evidence="11">
    <location>
        <begin position="35"/>
        <end position="112"/>
    </location>
</feature>
<keyword evidence="6" id="KW-0472">Membrane</keyword>
<keyword evidence="4 9" id="KW-0732">Signal</keyword>
<dbReference type="InterPro" id="IPR003532">
    <property type="entry name" value="Short_hematopoietin_rcpt_2_CS"/>
</dbReference>
<comment type="subcellular location">
    <subcellularLocation>
        <location evidence="1">Membrane</location>
        <topology evidence="1">Single-pass type I membrane protein</topology>
    </subcellularLocation>
</comment>
<feature type="signal peptide" evidence="9">
    <location>
        <begin position="1"/>
        <end position="19"/>
    </location>
</feature>
<keyword evidence="7" id="KW-0675">Receptor</keyword>
<dbReference type="GO" id="GO:0004896">
    <property type="term" value="F:cytokine receptor activity"/>
    <property type="evidence" value="ECO:0007669"/>
    <property type="project" value="InterPro"/>
</dbReference>
<proteinExistence type="inferred from homology"/>
<accession>A0A2K6EVP6</accession>
<dbReference type="Proteomes" id="UP000233160">
    <property type="component" value="Unassembled WGS sequence"/>
</dbReference>
<dbReference type="PROSITE" id="PS01356">
    <property type="entry name" value="HEMATOPO_REC_S_F2"/>
    <property type="match status" value="1"/>
</dbReference>
<dbReference type="Pfam" id="PF09240">
    <property type="entry name" value="IL6Ra-bind"/>
    <property type="match status" value="1"/>
</dbReference>
<dbReference type="Ensembl" id="ENSPCOT00000016234.1">
    <property type="protein sequence ID" value="ENSPCOP00000005799.1"/>
    <property type="gene ID" value="ENSPCOG00000013906.1"/>
</dbReference>
<evidence type="ECO:0000256" key="2">
    <source>
        <dbReference type="ARBA" id="ARBA00008159"/>
    </source>
</evidence>
<comment type="similarity">
    <text evidence="2">Belongs to the type I cytokine receptor family. Type 5 subfamily.</text>
</comment>
<keyword evidence="13" id="KW-1185">Reference proteome</keyword>
<evidence type="ECO:0000259" key="11">
    <source>
        <dbReference type="Pfam" id="PF18611"/>
    </source>
</evidence>
<dbReference type="SUPFAM" id="SSF49265">
    <property type="entry name" value="Fibronectin type III"/>
    <property type="match status" value="2"/>
</dbReference>
<keyword evidence="5" id="KW-1133">Transmembrane helix</keyword>
<evidence type="ECO:0000256" key="8">
    <source>
        <dbReference type="ARBA" id="ARBA00023180"/>
    </source>
</evidence>
<dbReference type="InterPro" id="IPR015321">
    <property type="entry name" value="TypeI_recpt_CBD"/>
</dbReference>
<dbReference type="GO" id="GO:0009897">
    <property type="term" value="C:external side of plasma membrane"/>
    <property type="evidence" value="ECO:0007669"/>
    <property type="project" value="TreeGrafter"/>
</dbReference>
<reference evidence="12" key="1">
    <citation type="submission" date="2025-08" db="UniProtKB">
        <authorList>
            <consortium name="Ensembl"/>
        </authorList>
    </citation>
    <scope>IDENTIFICATION</scope>
</reference>
<dbReference type="PANTHER" id="PTHR23037">
    <property type="entry name" value="CYTOKINE RECEPTOR"/>
    <property type="match status" value="1"/>
</dbReference>
<gene>
    <name evidence="12" type="primary">CSF2RA</name>
</gene>
<organism evidence="12 13">
    <name type="scientific">Propithecus coquereli</name>
    <name type="common">Coquerel's sifaka</name>
    <name type="synonym">Propithecus verreauxi coquereli</name>
    <dbReference type="NCBI Taxonomy" id="379532"/>
    <lineage>
        <taxon>Eukaryota</taxon>
        <taxon>Metazoa</taxon>
        <taxon>Chordata</taxon>
        <taxon>Craniata</taxon>
        <taxon>Vertebrata</taxon>
        <taxon>Euteleostomi</taxon>
        <taxon>Mammalia</taxon>
        <taxon>Eutheria</taxon>
        <taxon>Euarchontoglires</taxon>
        <taxon>Primates</taxon>
        <taxon>Strepsirrhini</taxon>
        <taxon>Lemuriformes</taxon>
        <taxon>Indriidae</taxon>
        <taxon>Propithecus</taxon>
    </lineage>
</organism>
<evidence type="ECO:0000256" key="5">
    <source>
        <dbReference type="ARBA" id="ARBA00022989"/>
    </source>
</evidence>
<feature type="chain" id="PRO_5014374194" evidence="9">
    <location>
        <begin position="20"/>
        <end position="358"/>
    </location>
</feature>
<dbReference type="InterPro" id="IPR013783">
    <property type="entry name" value="Ig-like_fold"/>
</dbReference>
<evidence type="ECO:0000259" key="10">
    <source>
        <dbReference type="Pfam" id="PF09240"/>
    </source>
</evidence>